<organism evidence="1 2">
    <name type="scientific">Butyrivibrio hungatei</name>
    <dbReference type="NCBI Taxonomy" id="185008"/>
    <lineage>
        <taxon>Bacteria</taxon>
        <taxon>Bacillati</taxon>
        <taxon>Bacillota</taxon>
        <taxon>Clostridia</taxon>
        <taxon>Lachnospirales</taxon>
        <taxon>Lachnospiraceae</taxon>
        <taxon>Butyrivibrio</taxon>
    </lineage>
</organism>
<dbReference type="RefSeq" id="WP_071176019.1">
    <property type="nucleotide sequence ID" value="NZ_CP017831.1"/>
</dbReference>
<proteinExistence type="predicted"/>
<reference evidence="2" key="1">
    <citation type="submission" date="2016-10" db="EMBL/GenBank/DDBJ databases">
        <title>The complete genome sequence of the rumen bacterium Butyrivibrio hungatei MB2003.</title>
        <authorList>
            <person name="Palevich N."/>
            <person name="Kelly W.J."/>
            <person name="Leahy S.C."/>
            <person name="Altermann E."/>
            <person name="Rakonjac J."/>
            <person name="Attwood G.T."/>
        </authorList>
    </citation>
    <scope>NUCLEOTIDE SEQUENCE [LARGE SCALE GENOMIC DNA]</scope>
    <source>
        <strain evidence="2">MB2003</strain>
    </source>
</reference>
<protein>
    <submittedName>
        <fullName evidence="1">Uncharacterized protein</fullName>
    </submittedName>
</protein>
<name>A0A1D9P1F8_9FIRM</name>
<dbReference type="OrthoDB" id="2004938at2"/>
<accession>A0A1D9P1F8</accession>
<keyword evidence="2" id="KW-1185">Reference proteome</keyword>
<dbReference type="EMBL" id="CP017831">
    <property type="protein sequence ID" value="AOZ96319.1"/>
    <property type="molecule type" value="Genomic_DNA"/>
</dbReference>
<evidence type="ECO:0000313" key="1">
    <source>
        <dbReference type="EMBL" id="AOZ96319.1"/>
    </source>
</evidence>
<dbReference type="Proteomes" id="UP000179284">
    <property type="component" value="Chromosome I"/>
</dbReference>
<gene>
    <name evidence="1" type="ORF">bhn_I1285</name>
</gene>
<dbReference type="AlphaFoldDB" id="A0A1D9P1F8"/>
<dbReference type="KEGG" id="bhu:bhn_I1285"/>
<sequence length="98" mass="11784">MFTTSLYTLQKNNPSTFAVMMTKRQRRKLSEYLKNLQTDFDIDKSNNQYSTLTNKLENGYMSYNDNELKLMRAAITWNRFYAPLSFLLQKYMLRTVNR</sequence>
<evidence type="ECO:0000313" key="2">
    <source>
        <dbReference type="Proteomes" id="UP000179284"/>
    </source>
</evidence>